<accession>X1PBC3</accession>
<keyword evidence="1" id="KW-0472">Membrane</keyword>
<dbReference type="AlphaFoldDB" id="X1PBC3"/>
<sequence>RLRPDEQVGLLCVYVVLSAFLGVYAFGRV</sequence>
<protein>
    <submittedName>
        <fullName evidence="2">Uncharacterized protein</fullName>
    </submittedName>
</protein>
<comment type="caution">
    <text evidence="2">The sequence shown here is derived from an EMBL/GenBank/DDBJ whole genome shotgun (WGS) entry which is preliminary data.</text>
</comment>
<dbReference type="EMBL" id="BARV01029995">
    <property type="protein sequence ID" value="GAI36325.1"/>
    <property type="molecule type" value="Genomic_DNA"/>
</dbReference>
<keyword evidence="1" id="KW-0812">Transmembrane</keyword>
<name>X1PBC3_9ZZZZ</name>
<gene>
    <name evidence="2" type="ORF">S06H3_47719</name>
</gene>
<feature type="non-terminal residue" evidence="2">
    <location>
        <position position="1"/>
    </location>
</feature>
<proteinExistence type="predicted"/>
<keyword evidence="1" id="KW-1133">Transmembrane helix</keyword>
<feature type="transmembrane region" description="Helical" evidence="1">
    <location>
        <begin position="7"/>
        <end position="27"/>
    </location>
</feature>
<evidence type="ECO:0000256" key="1">
    <source>
        <dbReference type="SAM" id="Phobius"/>
    </source>
</evidence>
<evidence type="ECO:0000313" key="2">
    <source>
        <dbReference type="EMBL" id="GAI36325.1"/>
    </source>
</evidence>
<organism evidence="2">
    <name type="scientific">marine sediment metagenome</name>
    <dbReference type="NCBI Taxonomy" id="412755"/>
    <lineage>
        <taxon>unclassified sequences</taxon>
        <taxon>metagenomes</taxon>
        <taxon>ecological metagenomes</taxon>
    </lineage>
</organism>
<reference evidence="2" key="1">
    <citation type="journal article" date="2014" name="Front. Microbiol.">
        <title>High frequency of phylogenetically diverse reductive dehalogenase-homologous genes in deep subseafloor sedimentary metagenomes.</title>
        <authorList>
            <person name="Kawai M."/>
            <person name="Futagami T."/>
            <person name="Toyoda A."/>
            <person name="Takaki Y."/>
            <person name="Nishi S."/>
            <person name="Hori S."/>
            <person name="Arai W."/>
            <person name="Tsubouchi T."/>
            <person name="Morono Y."/>
            <person name="Uchiyama I."/>
            <person name="Ito T."/>
            <person name="Fujiyama A."/>
            <person name="Inagaki F."/>
            <person name="Takami H."/>
        </authorList>
    </citation>
    <scope>NUCLEOTIDE SEQUENCE</scope>
    <source>
        <strain evidence="2">Expedition CK06-06</strain>
    </source>
</reference>